<evidence type="ECO:0000313" key="5">
    <source>
        <dbReference type="EMBL" id="KMT61096.1"/>
    </source>
</evidence>
<dbReference type="Proteomes" id="UP000052258">
    <property type="component" value="Unassembled WGS sequence"/>
</dbReference>
<dbReference type="InterPro" id="IPR017969">
    <property type="entry name" value="Heavy-metal-associated_CS"/>
</dbReference>
<accession>A0A0J8J9V2</accession>
<dbReference type="PATRIC" id="fig|1430899.3.peg.164"/>
<protein>
    <recommendedName>
        <fullName evidence="1">Copper chaperone CopZ</fullName>
    </recommendedName>
</protein>
<dbReference type="PANTHER" id="PTHR46594:SF4">
    <property type="entry name" value="P-TYPE CATION-TRANSPORTING ATPASE"/>
    <property type="match status" value="1"/>
</dbReference>
<dbReference type="RefSeq" id="WP_007476560.1">
    <property type="nucleotide sequence ID" value="NZ_KQ130610.1"/>
</dbReference>
<evidence type="ECO:0000256" key="2">
    <source>
        <dbReference type="ARBA" id="ARBA00022723"/>
    </source>
</evidence>
<dbReference type="Pfam" id="PF00403">
    <property type="entry name" value="HMA"/>
    <property type="match status" value="1"/>
</dbReference>
<dbReference type="SUPFAM" id="SSF55008">
    <property type="entry name" value="HMA, heavy metal-associated domain"/>
    <property type="match status" value="1"/>
</dbReference>
<dbReference type="NCBIfam" id="TIGR00003">
    <property type="entry name" value="copper ion binding protein"/>
    <property type="match status" value="1"/>
</dbReference>
<dbReference type="PRINTS" id="PR00946">
    <property type="entry name" value="HGSCAVENGER"/>
</dbReference>
<keyword evidence="3" id="KW-0186">Copper</keyword>
<sequence length="68" mass="7173">MENNVLEIEGMSCGHCKARVEKALSELDGVSNVEVSLEEATATVQFDASKVSLAQLADAVSEAGYEVV</sequence>
<dbReference type="EMBL" id="AZHO01000004">
    <property type="protein sequence ID" value="KMT61096.1"/>
    <property type="molecule type" value="Genomic_DNA"/>
</dbReference>
<evidence type="ECO:0000256" key="3">
    <source>
        <dbReference type="ARBA" id="ARBA00023008"/>
    </source>
</evidence>
<dbReference type="PROSITE" id="PS01047">
    <property type="entry name" value="HMA_1"/>
    <property type="match status" value="1"/>
</dbReference>
<dbReference type="CDD" id="cd00371">
    <property type="entry name" value="HMA"/>
    <property type="match status" value="1"/>
</dbReference>
<dbReference type="Gene3D" id="3.30.70.100">
    <property type="match status" value="1"/>
</dbReference>
<gene>
    <name evidence="5" type="ORF">X560_0163</name>
</gene>
<keyword evidence="2" id="KW-0479">Metal-binding</keyword>
<dbReference type="InterPro" id="IPR036163">
    <property type="entry name" value="HMA_dom_sf"/>
</dbReference>
<dbReference type="InterPro" id="IPR006121">
    <property type="entry name" value="HMA_dom"/>
</dbReference>
<dbReference type="FunFam" id="3.30.70.100:FF:000005">
    <property type="entry name" value="Copper-exporting P-type ATPase A"/>
    <property type="match status" value="1"/>
</dbReference>
<dbReference type="PANTHER" id="PTHR46594">
    <property type="entry name" value="P-TYPE CATION-TRANSPORTING ATPASE"/>
    <property type="match status" value="1"/>
</dbReference>
<feature type="domain" description="HMA" evidence="4">
    <location>
        <begin position="2"/>
        <end position="68"/>
    </location>
</feature>
<evidence type="ECO:0000313" key="6">
    <source>
        <dbReference type="Proteomes" id="UP000052258"/>
    </source>
</evidence>
<evidence type="ECO:0000256" key="1">
    <source>
        <dbReference type="ARBA" id="ARBA00015313"/>
    </source>
</evidence>
<dbReference type="OrthoDB" id="9813965at2"/>
<name>A0A0J8J9V2_9LIST</name>
<proteinExistence type="predicted"/>
<dbReference type="AlphaFoldDB" id="A0A0J8J9V2"/>
<dbReference type="PROSITE" id="PS50846">
    <property type="entry name" value="HMA_2"/>
    <property type="match status" value="1"/>
</dbReference>
<evidence type="ECO:0000259" key="4">
    <source>
        <dbReference type="PROSITE" id="PS50846"/>
    </source>
</evidence>
<organism evidence="5 6">
    <name type="scientific">Listeria fleischmannii 1991</name>
    <dbReference type="NCBI Taxonomy" id="1430899"/>
    <lineage>
        <taxon>Bacteria</taxon>
        <taxon>Bacillati</taxon>
        <taxon>Bacillota</taxon>
        <taxon>Bacilli</taxon>
        <taxon>Bacillales</taxon>
        <taxon>Listeriaceae</taxon>
        <taxon>Listeria</taxon>
    </lineage>
</organism>
<reference evidence="5 6" key="1">
    <citation type="journal article" date="2015" name="Genome Biol. Evol.">
        <title>Comparative Genomics of Listeria Sensu Lato: Genus-Wide Differences in Evolutionary Dynamics and the Progressive Gain of Complex, Potentially Pathogenicity-Related Traits through Lateral Gene Transfer.</title>
        <authorList>
            <person name="Chiara M."/>
            <person name="Caruso M."/>
            <person name="D'Erchia A.M."/>
            <person name="Manzari C."/>
            <person name="Fraccalvieri R."/>
            <person name="Goffredo E."/>
            <person name="Latorre L."/>
            <person name="Miccolupo A."/>
            <person name="Padalino I."/>
            <person name="Santagada G."/>
            <person name="Chiocco D."/>
            <person name="Pesole G."/>
            <person name="Horner D.S."/>
            <person name="Parisi A."/>
        </authorList>
    </citation>
    <scope>NUCLEOTIDE SEQUENCE [LARGE SCALE GENOMIC DNA]</scope>
    <source>
        <strain evidence="5 6">1991</strain>
    </source>
</reference>
<keyword evidence="6" id="KW-1185">Reference proteome</keyword>
<dbReference type="InterPro" id="IPR001802">
    <property type="entry name" value="MerP/CopZ"/>
</dbReference>
<dbReference type="InterPro" id="IPR006122">
    <property type="entry name" value="HMA_Cu_ion-bd"/>
</dbReference>
<dbReference type="GO" id="GO:0005507">
    <property type="term" value="F:copper ion binding"/>
    <property type="evidence" value="ECO:0007669"/>
    <property type="project" value="InterPro"/>
</dbReference>
<comment type="caution">
    <text evidence="5">The sequence shown here is derived from an EMBL/GenBank/DDBJ whole genome shotgun (WGS) entry which is preliminary data.</text>
</comment>